<evidence type="ECO:0000259" key="2">
    <source>
        <dbReference type="Pfam" id="PF03724"/>
    </source>
</evidence>
<dbReference type="RefSeq" id="WP_088844449.1">
    <property type="nucleotide sequence ID" value="NZ_FYEW01000002.1"/>
</dbReference>
<reference evidence="4" key="1">
    <citation type="submission" date="2017-06" db="EMBL/GenBank/DDBJ databases">
        <authorList>
            <person name="Varghese N."/>
            <person name="Submissions S."/>
        </authorList>
    </citation>
    <scope>NUCLEOTIDE SEQUENCE [LARGE SCALE GENOMIC DNA]</scope>
    <source>
        <strain evidence="4">DSM 11116</strain>
    </source>
</reference>
<evidence type="ECO:0000313" key="3">
    <source>
        <dbReference type="EMBL" id="SNC75995.1"/>
    </source>
</evidence>
<dbReference type="InterPro" id="IPR005184">
    <property type="entry name" value="DUF306_Meta_HslJ"/>
</dbReference>
<dbReference type="PROSITE" id="PS51257">
    <property type="entry name" value="PROKAR_LIPOPROTEIN"/>
    <property type="match status" value="1"/>
</dbReference>
<dbReference type="Pfam" id="PF03724">
    <property type="entry name" value="META"/>
    <property type="match status" value="1"/>
</dbReference>
<protein>
    <submittedName>
        <fullName evidence="3">Heat shock protein HslJ</fullName>
    </submittedName>
</protein>
<dbReference type="AlphaFoldDB" id="A0A212UCL9"/>
<feature type="domain" description="DUF306" evidence="2">
    <location>
        <begin position="27"/>
        <end position="134"/>
    </location>
</feature>
<dbReference type="OrthoDB" id="880459at2"/>
<dbReference type="PANTHER" id="PTHR35535:SF1">
    <property type="entry name" value="HEAT SHOCK PROTEIN HSLJ"/>
    <property type="match status" value="1"/>
</dbReference>
<gene>
    <name evidence="3" type="ORF">SAMN06265337_3159</name>
</gene>
<feature type="signal peptide" evidence="1">
    <location>
        <begin position="1"/>
        <end position="20"/>
    </location>
</feature>
<evidence type="ECO:0000313" key="4">
    <source>
        <dbReference type="Proteomes" id="UP000198131"/>
    </source>
</evidence>
<proteinExistence type="predicted"/>
<dbReference type="Gene3D" id="2.40.128.270">
    <property type="match status" value="1"/>
</dbReference>
<name>A0A212UCL9_9BACT</name>
<keyword evidence="4" id="KW-1185">Reference proteome</keyword>
<dbReference type="Proteomes" id="UP000198131">
    <property type="component" value="Unassembled WGS sequence"/>
</dbReference>
<dbReference type="InterPro" id="IPR053147">
    <property type="entry name" value="Hsp_HslJ-like"/>
</dbReference>
<dbReference type="InterPro" id="IPR038670">
    <property type="entry name" value="HslJ-like_sf"/>
</dbReference>
<dbReference type="PANTHER" id="PTHR35535">
    <property type="entry name" value="HEAT SHOCK PROTEIN HSLJ"/>
    <property type="match status" value="1"/>
</dbReference>
<organism evidence="3 4">
    <name type="scientific">Hymenobacter gelipurpurascens</name>
    <dbReference type="NCBI Taxonomy" id="89968"/>
    <lineage>
        <taxon>Bacteria</taxon>
        <taxon>Pseudomonadati</taxon>
        <taxon>Bacteroidota</taxon>
        <taxon>Cytophagia</taxon>
        <taxon>Cytophagales</taxon>
        <taxon>Hymenobacteraceae</taxon>
        <taxon>Hymenobacter</taxon>
    </lineage>
</organism>
<feature type="chain" id="PRO_5013256541" evidence="1">
    <location>
        <begin position="21"/>
        <end position="148"/>
    </location>
</feature>
<sequence>MRYLFTLAYCIALLTFVSSCKDKTADSQLLNTHWKLVEIEGSSISTSSYSDTYRSYIEFTGGINRTTGLGPCNSFSGSFALGAEPGLLTISPQGATKISCPALNIETQYLEALPRTTSYQIVGKELRLFDASNTTKPMLIFEDHTLTE</sequence>
<keyword evidence="1" id="KW-0732">Signal</keyword>
<dbReference type="EMBL" id="FYEW01000002">
    <property type="protein sequence ID" value="SNC75995.1"/>
    <property type="molecule type" value="Genomic_DNA"/>
</dbReference>
<accession>A0A212UCL9</accession>
<evidence type="ECO:0000256" key="1">
    <source>
        <dbReference type="SAM" id="SignalP"/>
    </source>
</evidence>
<keyword evidence="3" id="KW-0346">Stress response</keyword>